<dbReference type="RefSeq" id="WP_004913700.1">
    <property type="nucleotide sequence ID" value="NZ_ASYZ01000065.1"/>
</dbReference>
<comment type="caution">
    <text evidence="1">The sequence shown here is derived from an EMBL/GenBank/DDBJ whole genome shotgun (WGS) entry which is preliminary data.</text>
</comment>
<proteinExistence type="predicted"/>
<sequence>MSKIKNVSFRILIVVLSLSLVSCLRTPYSRPNAYYIFDAVANSSEGIILFNKNKRNQAMIFYKKSLSVLYEANLFSKLDFNIRGCSEYIEITRCVWSANIVLSNVEASYYGNILFNDYWEVEDKDGLFYIRSMDSDKRLQRLLNSNQPYIKFSYSALDGNTENVGKFVSAWHVRNNYIKVDNHHVEVFKKPSRVNRVLNFDMR</sequence>
<dbReference type="AlphaFoldDB" id="S7WSZ0"/>
<dbReference type="PROSITE" id="PS51257">
    <property type="entry name" value="PROKAR_LIPOPROTEIN"/>
    <property type="match status" value="1"/>
</dbReference>
<evidence type="ECO:0008006" key="3">
    <source>
        <dbReference type="Google" id="ProtNLM"/>
    </source>
</evidence>
<accession>S7WSZ0</accession>
<evidence type="ECO:0000313" key="2">
    <source>
        <dbReference type="Proteomes" id="UP000018420"/>
    </source>
</evidence>
<name>S7WSZ0_ACIJU</name>
<reference evidence="1 2" key="1">
    <citation type="submission" date="2013-05" db="EMBL/GenBank/DDBJ databases">
        <title>Genome assembly of Acinetobacter junii MTCC 11364.</title>
        <authorList>
            <person name="Khatri I."/>
            <person name="Singh N.K."/>
            <person name="Subramanian S."/>
            <person name="Mayilraj S."/>
        </authorList>
    </citation>
    <scope>NUCLEOTIDE SEQUENCE [LARGE SCALE GENOMIC DNA]</scope>
    <source>
        <strain evidence="1 2">MTCC 11364</strain>
    </source>
</reference>
<organism evidence="1 2">
    <name type="scientific">Acinetobacter junii CIP 107470 = MTCC 11364</name>
    <dbReference type="NCBI Taxonomy" id="1217666"/>
    <lineage>
        <taxon>Bacteria</taxon>
        <taxon>Pseudomonadati</taxon>
        <taxon>Pseudomonadota</taxon>
        <taxon>Gammaproteobacteria</taxon>
        <taxon>Moraxellales</taxon>
        <taxon>Moraxellaceae</taxon>
        <taxon>Acinetobacter</taxon>
    </lineage>
</organism>
<dbReference type="Proteomes" id="UP000018420">
    <property type="component" value="Unassembled WGS sequence"/>
</dbReference>
<protein>
    <recommendedName>
        <fullName evidence="3">Lipoprotein</fullName>
    </recommendedName>
</protein>
<dbReference type="PATRIC" id="fig|1330047.3.peg.1303"/>
<evidence type="ECO:0000313" key="1">
    <source>
        <dbReference type="EMBL" id="EPR86281.1"/>
    </source>
</evidence>
<gene>
    <name evidence="1" type="ORF">L292_2702</name>
</gene>
<dbReference type="EMBL" id="ASYZ01000065">
    <property type="protein sequence ID" value="EPR86281.1"/>
    <property type="molecule type" value="Genomic_DNA"/>
</dbReference>